<gene>
    <name evidence="1" type="ORF">NDU88_000456</name>
</gene>
<proteinExistence type="predicted"/>
<dbReference type="AlphaFoldDB" id="A0AAV7TEY3"/>
<evidence type="ECO:0000313" key="2">
    <source>
        <dbReference type="Proteomes" id="UP001066276"/>
    </source>
</evidence>
<protein>
    <submittedName>
        <fullName evidence="1">Uncharacterized protein</fullName>
    </submittedName>
</protein>
<accession>A0AAV7TEY3</accession>
<keyword evidence="2" id="KW-1185">Reference proteome</keyword>
<evidence type="ECO:0000313" key="1">
    <source>
        <dbReference type="EMBL" id="KAJ1175165.1"/>
    </source>
</evidence>
<name>A0AAV7TEY3_PLEWA</name>
<comment type="caution">
    <text evidence="1">The sequence shown here is derived from an EMBL/GenBank/DDBJ whole genome shotgun (WGS) entry which is preliminary data.</text>
</comment>
<reference evidence="1" key="1">
    <citation type="journal article" date="2022" name="bioRxiv">
        <title>Sequencing and chromosome-scale assembly of the giantPleurodeles waltlgenome.</title>
        <authorList>
            <person name="Brown T."/>
            <person name="Elewa A."/>
            <person name="Iarovenko S."/>
            <person name="Subramanian E."/>
            <person name="Araus A.J."/>
            <person name="Petzold A."/>
            <person name="Susuki M."/>
            <person name="Suzuki K.-i.T."/>
            <person name="Hayashi T."/>
            <person name="Toyoda A."/>
            <person name="Oliveira C."/>
            <person name="Osipova E."/>
            <person name="Leigh N.D."/>
            <person name="Simon A."/>
            <person name="Yun M.H."/>
        </authorList>
    </citation>
    <scope>NUCLEOTIDE SEQUENCE</scope>
    <source>
        <strain evidence="1">20211129_DDA</strain>
        <tissue evidence="1">Liver</tissue>
    </source>
</reference>
<organism evidence="1 2">
    <name type="scientific">Pleurodeles waltl</name>
    <name type="common">Iberian ribbed newt</name>
    <dbReference type="NCBI Taxonomy" id="8319"/>
    <lineage>
        <taxon>Eukaryota</taxon>
        <taxon>Metazoa</taxon>
        <taxon>Chordata</taxon>
        <taxon>Craniata</taxon>
        <taxon>Vertebrata</taxon>
        <taxon>Euteleostomi</taxon>
        <taxon>Amphibia</taxon>
        <taxon>Batrachia</taxon>
        <taxon>Caudata</taxon>
        <taxon>Salamandroidea</taxon>
        <taxon>Salamandridae</taxon>
        <taxon>Pleurodelinae</taxon>
        <taxon>Pleurodeles</taxon>
    </lineage>
</organism>
<sequence length="136" mass="15231">MQEWAYPWSGVTGRRLLGAQRDVYFCAISFLFTCWDGELLVSGQPAFLSLGRCTAPVLVMQKAPALTAVSAGPHQRHALFMLQLRLLPVGMDGIWLRTYLSQAWSFLQVPGHLPQSMSSQKLYMGFFVLLAHSDLQ</sequence>
<dbReference type="EMBL" id="JANPWB010000006">
    <property type="protein sequence ID" value="KAJ1175165.1"/>
    <property type="molecule type" value="Genomic_DNA"/>
</dbReference>
<dbReference type="Proteomes" id="UP001066276">
    <property type="component" value="Chromosome 3_2"/>
</dbReference>